<dbReference type="EMBL" id="LSRX01001110">
    <property type="protein sequence ID" value="OLP83521.1"/>
    <property type="molecule type" value="Genomic_DNA"/>
</dbReference>
<evidence type="ECO:0000313" key="2">
    <source>
        <dbReference type="EMBL" id="OLP83521.1"/>
    </source>
</evidence>
<gene>
    <name evidence="2" type="ORF">AK812_SmicGene35692</name>
</gene>
<dbReference type="Proteomes" id="UP000186817">
    <property type="component" value="Unassembled WGS sequence"/>
</dbReference>
<keyword evidence="3" id="KW-1185">Reference proteome</keyword>
<reference evidence="2 3" key="1">
    <citation type="submission" date="2016-02" db="EMBL/GenBank/DDBJ databases">
        <title>Genome analysis of coral dinoflagellate symbionts highlights evolutionary adaptations to a symbiotic lifestyle.</title>
        <authorList>
            <person name="Aranda M."/>
            <person name="Li Y."/>
            <person name="Liew Y.J."/>
            <person name="Baumgarten S."/>
            <person name="Simakov O."/>
            <person name="Wilson M."/>
            <person name="Piel J."/>
            <person name="Ashoor H."/>
            <person name="Bougouffa S."/>
            <person name="Bajic V.B."/>
            <person name="Ryu T."/>
            <person name="Ravasi T."/>
            <person name="Bayer T."/>
            <person name="Micklem G."/>
            <person name="Kim H."/>
            <person name="Bhak J."/>
            <person name="Lajeunesse T.C."/>
            <person name="Voolstra C.R."/>
        </authorList>
    </citation>
    <scope>NUCLEOTIDE SEQUENCE [LARGE SCALE GENOMIC DNA]</scope>
    <source>
        <strain evidence="2 3">CCMP2467</strain>
    </source>
</reference>
<name>A0A1Q9CKS0_SYMMI</name>
<comment type="caution">
    <text evidence="2">The sequence shown here is derived from an EMBL/GenBank/DDBJ whole genome shotgun (WGS) entry which is preliminary data.</text>
</comment>
<proteinExistence type="predicted"/>
<evidence type="ECO:0000256" key="1">
    <source>
        <dbReference type="SAM" id="MobiDB-lite"/>
    </source>
</evidence>
<protein>
    <submittedName>
        <fullName evidence="2">Uncharacterized protein</fullName>
    </submittedName>
</protein>
<accession>A0A1Q9CKS0</accession>
<dbReference type="AlphaFoldDB" id="A0A1Q9CKS0"/>
<organism evidence="2 3">
    <name type="scientific">Symbiodinium microadriaticum</name>
    <name type="common">Dinoflagellate</name>
    <name type="synonym">Zooxanthella microadriatica</name>
    <dbReference type="NCBI Taxonomy" id="2951"/>
    <lineage>
        <taxon>Eukaryota</taxon>
        <taxon>Sar</taxon>
        <taxon>Alveolata</taxon>
        <taxon>Dinophyceae</taxon>
        <taxon>Suessiales</taxon>
        <taxon>Symbiodiniaceae</taxon>
        <taxon>Symbiodinium</taxon>
    </lineage>
</organism>
<feature type="region of interest" description="Disordered" evidence="1">
    <location>
        <begin position="121"/>
        <end position="148"/>
    </location>
</feature>
<dbReference type="OrthoDB" id="10296094at2759"/>
<evidence type="ECO:0000313" key="3">
    <source>
        <dbReference type="Proteomes" id="UP000186817"/>
    </source>
</evidence>
<sequence>MTSDEVLGIFFQGYSLFLCSEESALFISELHSFVRLTCLEGEGSDGFLHAKWQLGSDDRESNSSRGLVRAYVFLIRLQGGLAMPGARTRVRSAQEEMQAKLEDRRRKVEGLPPVLSCAEDEAPAEVNEVQEGQGDARGPAGEQKADAPTPAVAGLLTAIEGFRTCLCPRCLHSMPLRRHRPRAAIYEGGVSCDRCKRELLGQVEAQELELEPRDAFCHCSRCWFDLCRSCAYKEMQEVWWGED</sequence>